<dbReference type="OrthoDB" id="8685508at2"/>
<dbReference type="Proteomes" id="UP000248259">
    <property type="component" value="Unassembled WGS sequence"/>
</dbReference>
<dbReference type="InterPro" id="IPR029033">
    <property type="entry name" value="His_PPase_superfam"/>
</dbReference>
<dbReference type="EMBL" id="QKOE01000020">
    <property type="protein sequence ID" value="PZA14880.1"/>
    <property type="molecule type" value="Genomic_DNA"/>
</dbReference>
<gene>
    <name evidence="2" type="ORF">DNK49_19400</name>
</gene>
<dbReference type="InterPro" id="IPR013078">
    <property type="entry name" value="His_Pase_superF_clade-1"/>
</dbReference>
<reference evidence="2 3" key="1">
    <citation type="submission" date="2018-06" db="EMBL/GenBank/DDBJ databases">
        <title>Azoarcus communis strain SWub3 genome.</title>
        <authorList>
            <person name="Zorraquino Salvo V."/>
            <person name="Toubiana D."/>
            <person name="Blumwald E."/>
        </authorList>
    </citation>
    <scope>NUCLEOTIDE SEQUENCE [LARGE SCALE GENOMIC DNA]</scope>
    <source>
        <strain evidence="2 3">SWub3</strain>
    </source>
</reference>
<accession>A0A323UT92</accession>
<dbReference type="AlphaFoldDB" id="A0A323UT92"/>
<name>A0A323UT92_9RHOO</name>
<dbReference type="CDD" id="cd07040">
    <property type="entry name" value="HP"/>
    <property type="match status" value="1"/>
</dbReference>
<proteinExistence type="predicted"/>
<keyword evidence="3" id="KW-1185">Reference proteome</keyword>
<dbReference type="RefSeq" id="WP_110528586.1">
    <property type="nucleotide sequence ID" value="NZ_QKOE01000020.1"/>
</dbReference>
<feature type="chain" id="PRO_5016346454" evidence="1">
    <location>
        <begin position="20"/>
        <end position="187"/>
    </location>
</feature>
<keyword evidence="1" id="KW-0732">Signal</keyword>
<protein>
    <submittedName>
        <fullName evidence="2">Histidine phosphatase family protein</fullName>
    </submittedName>
</protein>
<evidence type="ECO:0000313" key="2">
    <source>
        <dbReference type="EMBL" id="PZA14880.1"/>
    </source>
</evidence>
<sequence length="187" mass="20105">MKTLIACLLGMFAISAVHAEAELWAALRDGHHVAVMRHELAPGVGDPEGFRIDDCSTQRNLSALGREQASATGERFRARGISRATVYSSRWCRCLDTATLLGLGPVNPFAGLDSLFRDRDQEASRNTEVRNLIHKHAQTGGPLVLVTHQANITALTGVFPASGEIVVLRVSDDGLSVAGRIPPATNR</sequence>
<comment type="caution">
    <text evidence="2">The sequence shown here is derived from an EMBL/GenBank/DDBJ whole genome shotgun (WGS) entry which is preliminary data.</text>
</comment>
<feature type="signal peptide" evidence="1">
    <location>
        <begin position="1"/>
        <end position="19"/>
    </location>
</feature>
<dbReference type="SUPFAM" id="SSF53254">
    <property type="entry name" value="Phosphoglycerate mutase-like"/>
    <property type="match status" value="1"/>
</dbReference>
<dbReference type="Pfam" id="PF00300">
    <property type="entry name" value="His_Phos_1"/>
    <property type="match status" value="1"/>
</dbReference>
<evidence type="ECO:0000313" key="3">
    <source>
        <dbReference type="Proteomes" id="UP000248259"/>
    </source>
</evidence>
<evidence type="ECO:0000256" key="1">
    <source>
        <dbReference type="SAM" id="SignalP"/>
    </source>
</evidence>
<organism evidence="2 3">
    <name type="scientific">Parazoarcus communis SWub3 = DSM 12120</name>
    <dbReference type="NCBI Taxonomy" id="1121029"/>
    <lineage>
        <taxon>Bacteria</taxon>
        <taxon>Pseudomonadati</taxon>
        <taxon>Pseudomonadota</taxon>
        <taxon>Betaproteobacteria</taxon>
        <taxon>Rhodocyclales</taxon>
        <taxon>Zoogloeaceae</taxon>
        <taxon>Parazoarcus</taxon>
    </lineage>
</organism>
<dbReference type="Gene3D" id="3.40.50.1240">
    <property type="entry name" value="Phosphoglycerate mutase-like"/>
    <property type="match status" value="1"/>
</dbReference>